<organism evidence="1 2">
    <name type="scientific">Mucilaginibacter mali</name>
    <dbReference type="NCBI Taxonomy" id="2740462"/>
    <lineage>
        <taxon>Bacteria</taxon>
        <taxon>Pseudomonadati</taxon>
        <taxon>Bacteroidota</taxon>
        <taxon>Sphingobacteriia</taxon>
        <taxon>Sphingobacteriales</taxon>
        <taxon>Sphingobacteriaceae</taxon>
        <taxon>Mucilaginibacter</taxon>
    </lineage>
</organism>
<accession>A0A7D4QFX6</accession>
<dbReference type="AlphaFoldDB" id="A0A7D4QFX6"/>
<dbReference type="KEGG" id="mmab:HQ865_24730"/>
<gene>
    <name evidence="1" type="ORF">HQ865_24730</name>
</gene>
<name>A0A7D4QFX6_9SPHI</name>
<proteinExistence type="predicted"/>
<sequence>MAAIPSLRKAFKKLAADQRITTWHTALCLSLYYLWTEHGTGKQVQVSRSSLMKLTHIRSIVTYHKCIAQLQEYGYIHYQPSYHPKQGSRVTLLF</sequence>
<dbReference type="EMBL" id="CP054139">
    <property type="protein sequence ID" value="QKJ32824.1"/>
    <property type="molecule type" value="Genomic_DNA"/>
</dbReference>
<reference evidence="1 2" key="1">
    <citation type="submission" date="2020-05" db="EMBL/GenBank/DDBJ databases">
        <title>Mucilaginibacter mali sp. nov.</title>
        <authorList>
            <person name="Kim H.S."/>
            <person name="Lee K.C."/>
            <person name="Suh M.K."/>
            <person name="Kim J.-S."/>
            <person name="Han K.-I."/>
            <person name="Eom M.K."/>
            <person name="Shin Y.K."/>
            <person name="Lee J.-S."/>
        </authorList>
    </citation>
    <scope>NUCLEOTIDE SEQUENCE [LARGE SCALE GENOMIC DNA]</scope>
    <source>
        <strain evidence="1 2">G2-14</strain>
    </source>
</reference>
<protein>
    <recommendedName>
        <fullName evidence="3">Helix-turn-helix domain-containing protein</fullName>
    </recommendedName>
</protein>
<evidence type="ECO:0000313" key="1">
    <source>
        <dbReference type="EMBL" id="QKJ32824.1"/>
    </source>
</evidence>
<dbReference type="RefSeq" id="WP_173417469.1">
    <property type="nucleotide sequence ID" value="NZ_CP054139.1"/>
</dbReference>
<dbReference type="Proteomes" id="UP000505355">
    <property type="component" value="Chromosome"/>
</dbReference>
<keyword evidence="2" id="KW-1185">Reference proteome</keyword>
<evidence type="ECO:0000313" key="2">
    <source>
        <dbReference type="Proteomes" id="UP000505355"/>
    </source>
</evidence>
<evidence type="ECO:0008006" key="3">
    <source>
        <dbReference type="Google" id="ProtNLM"/>
    </source>
</evidence>